<dbReference type="InterPro" id="IPR029060">
    <property type="entry name" value="PIN-like_dom_sf"/>
</dbReference>
<evidence type="ECO:0000313" key="3">
    <source>
        <dbReference type="Proteomes" id="UP001154922"/>
    </source>
</evidence>
<sequence length="362" mass="42029">MEIKSRLVFLDTNIFESKNFQFDNHSLKAFKKLVDDEEIRLLITDPTIQEVRQHIRTKSEEAVKEIKKVRRSAMLLRNTPDFAVHGIFEELTVEAVEDRLCRNFDEFLHGDNVEHVTIENVSASIVFDMYFNLRAPFANGEKRKEFPDAYVLLALDALSRTRGWPIHIITKDKDMFRFSETHSNLICSESIDVLMDSINKIISIEPSEFAATAFMKVRDEAIKRISDSLNDITIDIIDFGRYDEASLEDVKFRDLNLVDSNLISVDKEYCTYSLLFSVSVDTVEITKDYDRSPFDREDDRYFFVLESIHAKSFRANFSAELVIGYSDRIDHSIYIEEIIAPDVIPLLDPYDHEVRHLDVNGD</sequence>
<dbReference type="SUPFAM" id="SSF88723">
    <property type="entry name" value="PIN domain-like"/>
    <property type="match status" value="1"/>
</dbReference>
<accession>A0ABS8QQ23</accession>
<evidence type="ECO:0000313" key="2">
    <source>
        <dbReference type="EMBL" id="MCD7037752.1"/>
    </source>
</evidence>
<comment type="caution">
    <text evidence="2">The sequence shown here is derived from an EMBL/GenBank/DDBJ whole genome shotgun (WGS) entry which is preliminary data.</text>
</comment>
<gene>
    <name evidence="2" type="ORF">LRQ20_05325</name>
</gene>
<dbReference type="EMBL" id="JAJOZI010000024">
    <property type="protein sequence ID" value="MCD7037752.1"/>
    <property type="molecule type" value="Genomic_DNA"/>
</dbReference>
<proteinExistence type="predicted"/>
<reference evidence="2 3" key="2">
    <citation type="journal article" date="2023" name="Plant Pathol.">
        <title>Dismantling and reorganizing Pseudomonas marginalis sensu#lato.</title>
        <authorList>
            <person name="Sawada H."/>
            <person name="Fujikawa T."/>
            <person name="Satou M."/>
        </authorList>
    </citation>
    <scope>NUCLEOTIDE SEQUENCE [LARGE SCALE GENOMIC DNA]</scope>
    <source>
        <strain evidence="2 3">MAFF 311096</strain>
    </source>
</reference>
<dbReference type="Proteomes" id="UP001154922">
    <property type="component" value="Unassembled WGS sequence"/>
</dbReference>
<dbReference type="Pfam" id="PF16289">
    <property type="entry name" value="PIN_12"/>
    <property type="match status" value="1"/>
</dbReference>
<organism evidence="2 3">
    <name type="scientific">Pseudomonas petroselini</name>
    <dbReference type="NCBI Taxonomy" id="2899822"/>
    <lineage>
        <taxon>Bacteria</taxon>
        <taxon>Pseudomonadati</taxon>
        <taxon>Pseudomonadota</taxon>
        <taxon>Gammaproteobacteria</taxon>
        <taxon>Pseudomonadales</taxon>
        <taxon>Pseudomonadaceae</taxon>
        <taxon>Pseudomonas</taxon>
    </lineage>
</organism>
<dbReference type="InterPro" id="IPR032557">
    <property type="entry name" value="DUF4935"/>
</dbReference>
<keyword evidence="3" id="KW-1185">Reference proteome</keyword>
<reference evidence="2 3" key="1">
    <citation type="journal article" date="2022" name="Int. J. Syst. Evol. Microbiol.">
        <title>Pseudomonas petroselini sp. nov., a pathogen causing bacterial rot of parsley in Japan.</title>
        <authorList>
            <person name="Sawada H."/>
            <person name="Fujikawa T."/>
            <person name="Osada S."/>
            <person name="Satou M."/>
        </authorList>
    </citation>
    <scope>NUCLEOTIDE SEQUENCE [LARGE SCALE GENOMIC DNA]</scope>
    <source>
        <strain evidence="2 3">MAFF 311096</strain>
    </source>
</reference>
<dbReference type="RefSeq" id="WP_122767662.1">
    <property type="nucleotide sequence ID" value="NZ_JAJOZG010000021.1"/>
</dbReference>
<protein>
    <submittedName>
        <fullName evidence="2">PIN domain-containing protein</fullName>
    </submittedName>
</protein>
<name>A0ABS8QQ23_9PSED</name>
<feature type="domain" description="DUF4935" evidence="1">
    <location>
        <begin position="8"/>
        <end position="175"/>
    </location>
</feature>
<evidence type="ECO:0000259" key="1">
    <source>
        <dbReference type="Pfam" id="PF16289"/>
    </source>
</evidence>